<protein>
    <recommendedName>
        <fullName evidence="4">DUF2157 domain-containing protein</fullName>
    </recommendedName>
</protein>
<dbReference type="Proteomes" id="UP001500235">
    <property type="component" value="Unassembled WGS sequence"/>
</dbReference>
<keyword evidence="1" id="KW-0472">Membrane</keyword>
<feature type="transmembrane region" description="Helical" evidence="1">
    <location>
        <begin position="176"/>
        <end position="197"/>
    </location>
</feature>
<feature type="transmembrane region" description="Helical" evidence="1">
    <location>
        <begin position="241"/>
        <end position="261"/>
    </location>
</feature>
<proteinExistence type="predicted"/>
<evidence type="ECO:0008006" key="4">
    <source>
        <dbReference type="Google" id="ProtNLM"/>
    </source>
</evidence>
<feature type="transmembrane region" description="Helical" evidence="1">
    <location>
        <begin position="292"/>
        <end position="309"/>
    </location>
</feature>
<comment type="caution">
    <text evidence="2">The sequence shown here is derived from an EMBL/GenBank/DDBJ whole genome shotgun (WGS) entry which is preliminary data.</text>
</comment>
<feature type="transmembrane region" description="Helical" evidence="1">
    <location>
        <begin position="148"/>
        <end position="169"/>
    </location>
</feature>
<feature type="transmembrane region" description="Helical" evidence="1">
    <location>
        <begin position="267"/>
        <end position="287"/>
    </location>
</feature>
<keyword evidence="3" id="KW-1185">Reference proteome</keyword>
<keyword evidence="1" id="KW-1133">Transmembrane helix</keyword>
<accession>A0ABP7T3H7</accession>
<evidence type="ECO:0000313" key="2">
    <source>
        <dbReference type="EMBL" id="GAA4020489.1"/>
    </source>
</evidence>
<name>A0ABP7T3H7_9SPHN</name>
<gene>
    <name evidence="2" type="ORF">GCM10022280_21110</name>
</gene>
<feature type="transmembrane region" description="Helical" evidence="1">
    <location>
        <begin position="87"/>
        <end position="105"/>
    </location>
</feature>
<sequence length="364" mass="37889">MYSQNDLDDAVAAGAITPEAATALRGFVDNQRSSPAVDEEQFRLITGFNDIFVSIAAAILLFAVGWIGQSIGSNIGFQIEGDGPSPLAPALIAATAWGLALFFTARRRMALPSILLLLAFVLGVVSATGFTMVLAIGEARFEGDEPGWLAGMVGAVAALAGAVAAFIHWRTFRVPITVAAGAASVAGIVVALIASAVGNTDGITDIVLGTVLLLGIGVFLYAMRWDSSDPARVTRRSDVAFWLHLLAAPMIVHPVFTLLGLNDGDATIGEGLVVIAIYIALGITALAIDRRALLVSALAYVLYALNELFEQFGAVSLNIALTALVIGSALLLLSAFWHQARAAIVGRLPGGLRGYLPQLSPTPA</sequence>
<reference evidence="3" key="1">
    <citation type="journal article" date="2019" name="Int. J. Syst. Evol. Microbiol.">
        <title>The Global Catalogue of Microorganisms (GCM) 10K type strain sequencing project: providing services to taxonomists for standard genome sequencing and annotation.</title>
        <authorList>
            <consortium name="The Broad Institute Genomics Platform"/>
            <consortium name="The Broad Institute Genome Sequencing Center for Infectious Disease"/>
            <person name="Wu L."/>
            <person name="Ma J."/>
        </authorList>
    </citation>
    <scope>NUCLEOTIDE SEQUENCE [LARGE SCALE GENOMIC DNA]</scope>
    <source>
        <strain evidence="3">JCM 17563</strain>
    </source>
</reference>
<evidence type="ECO:0000313" key="3">
    <source>
        <dbReference type="Proteomes" id="UP001500235"/>
    </source>
</evidence>
<dbReference type="EMBL" id="BAABBQ010000001">
    <property type="protein sequence ID" value="GAA4020489.1"/>
    <property type="molecule type" value="Genomic_DNA"/>
</dbReference>
<evidence type="ECO:0000256" key="1">
    <source>
        <dbReference type="SAM" id="Phobius"/>
    </source>
</evidence>
<keyword evidence="1" id="KW-0812">Transmembrane</keyword>
<feature type="transmembrane region" description="Helical" evidence="1">
    <location>
        <begin position="315"/>
        <end position="337"/>
    </location>
</feature>
<organism evidence="2 3">
    <name type="scientific">Sphingomonas swuensis</name>
    <dbReference type="NCBI Taxonomy" id="977800"/>
    <lineage>
        <taxon>Bacteria</taxon>
        <taxon>Pseudomonadati</taxon>
        <taxon>Pseudomonadota</taxon>
        <taxon>Alphaproteobacteria</taxon>
        <taxon>Sphingomonadales</taxon>
        <taxon>Sphingomonadaceae</taxon>
        <taxon>Sphingomonas</taxon>
    </lineage>
</organism>
<feature type="transmembrane region" description="Helical" evidence="1">
    <location>
        <begin position="203"/>
        <end position="221"/>
    </location>
</feature>
<feature type="transmembrane region" description="Helical" evidence="1">
    <location>
        <begin position="51"/>
        <end position="67"/>
    </location>
</feature>
<feature type="transmembrane region" description="Helical" evidence="1">
    <location>
        <begin position="114"/>
        <end position="136"/>
    </location>
</feature>
<dbReference type="RefSeq" id="WP_344707377.1">
    <property type="nucleotide sequence ID" value="NZ_BAABBQ010000001.1"/>
</dbReference>